<feature type="transmembrane region" description="Helical" evidence="8">
    <location>
        <begin position="191"/>
        <end position="209"/>
    </location>
</feature>
<dbReference type="SUPFAM" id="SSF52540">
    <property type="entry name" value="P-loop containing nucleoside triphosphate hydrolases"/>
    <property type="match status" value="1"/>
</dbReference>
<evidence type="ECO:0000313" key="11">
    <source>
        <dbReference type="EMBL" id="KAJ9591422.1"/>
    </source>
</evidence>
<dbReference type="GO" id="GO:0140359">
    <property type="term" value="F:ABC-type transporter activity"/>
    <property type="evidence" value="ECO:0007669"/>
    <property type="project" value="InterPro"/>
</dbReference>
<dbReference type="InterPro" id="IPR050173">
    <property type="entry name" value="ABC_transporter_C-like"/>
</dbReference>
<evidence type="ECO:0000256" key="5">
    <source>
        <dbReference type="ARBA" id="ARBA00022840"/>
    </source>
</evidence>
<dbReference type="Pfam" id="PF00005">
    <property type="entry name" value="ABC_tran"/>
    <property type="match status" value="1"/>
</dbReference>
<dbReference type="Proteomes" id="UP001233999">
    <property type="component" value="Unassembled WGS sequence"/>
</dbReference>
<dbReference type="GO" id="GO:0016020">
    <property type="term" value="C:membrane"/>
    <property type="evidence" value="ECO:0007669"/>
    <property type="project" value="UniProtKB-SubCell"/>
</dbReference>
<dbReference type="FunFam" id="3.40.50.300:FF:000482">
    <property type="entry name" value="Multidrug resistance-associated protein member 4"/>
    <property type="match status" value="1"/>
</dbReference>
<evidence type="ECO:0000313" key="12">
    <source>
        <dbReference type="Proteomes" id="UP001233999"/>
    </source>
</evidence>
<keyword evidence="6 8" id="KW-1133">Transmembrane helix</keyword>
<evidence type="ECO:0008006" key="13">
    <source>
        <dbReference type="Google" id="ProtNLM"/>
    </source>
</evidence>
<feature type="non-terminal residue" evidence="11">
    <location>
        <position position="1"/>
    </location>
</feature>
<name>A0AAD8A450_DIPPU</name>
<dbReference type="GO" id="GO:0016887">
    <property type="term" value="F:ATP hydrolysis activity"/>
    <property type="evidence" value="ECO:0007669"/>
    <property type="project" value="InterPro"/>
</dbReference>
<evidence type="ECO:0000256" key="4">
    <source>
        <dbReference type="ARBA" id="ARBA00022741"/>
    </source>
</evidence>
<feature type="transmembrane region" description="Helical" evidence="8">
    <location>
        <begin position="108"/>
        <end position="130"/>
    </location>
</feature>
<dbReference type="AlphaFoldDB" id="A0AAD8A450"/>
<dbReference type="Gene3D" id="1.20.1560.10">
    <property type="entry name" value="ABC transporter type 1, transmembrane domain"/>
    <property type="match status" value="1"/>
</dbReference>
<dbReference type="SUPFAM" id="SSF90123">
    <property type="entry name" value="ABC transporter transmembrane region"/>
    <property type="match status" value="1"/>
</dbReference>
<comment type="caution">
    <text evidence="11">The sequence shown here is derived from an EMBL/GenBank/DDBJ whole genome shotgun (WGS) entry which is preliminary data.</text>
</comment>
<evidence type="ECO:0000256" key="8">
    <source>
        <dbReference type="SAM" id="Phobius"/>
    </source>
</evidence>
<dbReference type="SMART" id="SM00382">
    <property type="entry name" value="AAA"/>
    <property type="match status" value="1"/>
</dbReference>
<dbReference type="PANTHER" id="PTHR24223:SF448">
    <property type="entry name" value="FI20146P1-RELATED"/>
    <property type="match status" value="1"/>
</dbReference>
<dbReference type="Pfam" id="PF00664">
    <property type="entry name" value="ABC_membrane"/>
    <property type="match status" value="1"/>
</dbReference>
<dbReference type="PROSITE" id="PS50893">
    <property type="entry name" value="ABC_TRANSPORTER_2"/>
    <property type="match status" value="1"/>
</dbReference>
<feature type="non-terminal residue" evidence="11">
    <location>
        <position position="736"/>
    </location>
</feature>
<dbReference type="InterPro" id="IPR003593">
    <property type="entry name" value="AAA+_ATPase"/>
</dbReference>
<accession>A0AAD8A450</accession>
<dbReference type="GO" id="GO:0005524">
    <property type="term" value="F:ATP binding"/>
    <property type="evidence" value="ECO:0007669"/>
    <property type="project" value="UniProtKB-KW"/>
</dbReference>
<feature type="transmembrane region" description="Helical" evidence="8">
    <location>
        <begin position="700"/>
        <end position="720"/>
    </location>
</feature>
<proteinExistence type="predicted"/>
<evidence type="ECO:0000256" key="2">
    <source>
        <dbReference type="ARBA" id="ARBA00022448"/>
    </source>
</evidence>
<dbReference type="InterPro" id="IPR036640">
    <property type="entry name" value="ABC1_TM_sf"/>
</dbReference>
<comment type="subcellular location">
    <subcellularLocation>
        <location evidence="1">Membrane</location>
    </subcellularLocation>
</comment>
<dbReference type="Gene3D" id="3.40.50.300">
    <property type="entry name" value="P-loop containing nucleotide triphosphate hydrolases"/>
    <property type="match status" value="1"/>
</dbReference>
<reference evidence="11" key="1">
    <citation type="journal article" date="2023" name="IScience">
        <title>Live-bearing cockroach genome reveals convergent evolutionary mechanisms linked to viviparity in insects and beyond.</title>
        <authorList>
            <person name="Fouks B."/>
            <person name="Harrison M.C."/>
            <person name="Mikhailova A.A."/>
            <person name="Marchal E."/>
            <person name="English S."/>
            <person name="Carruthers M."/>
            <person name="Jennings E.C."/>
            <person name="Chiamaka E.L."/>
            <person name="Frigard R.A."/>
            <person name="Pippel M."/>
            <person name="Attardo G.M."/>
            <person name="Benoit J.B."/>
            <person name="Bornberg-Bauer E."/>
            <person name="Tobe S.S."/>
        </authorList>
    </citation>
    <scope>NUCLEOTIDE SEQUENCE</scope>
    <source>
        <strain evidence="11">Stay&amp;Tobe</strain>
    </source>
</reference>
<keyword evidence="7 8" id="KW-0472">Membrane</keyword>
<dbReference type="PROSITE" id="PS50929">
    <property type="entry name" value="ABC_TM1F"/>
    <property type="match status" value="1"/>
</dbReference>
<evidence type="ECO:0000259" key="10">
    <source>
        <dbReference type="PROSITE" id="PS50929"/>
    </source>
</evidence>
<dbReference type="InterPro" id="IPR003439">
    <property type="entry name" value="ABC_transporter-like_ATP-bd"/>
</dbReference>
<evidence type="ECO:0000256" key="6">
    <source>
        <dbReference type="ARBA" id="ARBA00022989"/>
    </source>
</evidence>
<protein>
    <recommendedName>
        <fullName evidence="13">Multidrug resistance-associated protein lethal(2)03659</fullName>
    </recommendedName>
</protein>
<dbReference type="CDD" id="cd03250">
    <property type="entry name" value="ABCC_MRP_domain1"/>
    <property type="match status" value="1"/>
</dbReference>
<feature type="transmembrane region" description="Helical" evidence="8">
    <location>
        <begin position="215"/>
        <end position="234"/>
    </location>
</feature>
<keyword evidence="4" id="KW-0547">Nucleotide-binding</keyword>
<gene>
    <name evidence="11" type="ORF">L9F63_002028</name>
</gene>
<evidence type="ECO:0000256" key="1">
    <source>
        <dbReference type="ARBA" id="ARBA00004370"/>
    </source>
</evidence>
<dbReference type="InterPro" id="IPR011527">
    <property type="entry name" value="ABC1_TM_dom"/>
</dbReference>
<dbReference type="InterPro" id="IPR027417">
    <property type="entry name" value="P-loop_NTPase"/>
</dbReference>
<evidence type="ECO:0000256" key="3">
    <source>
        <dbReference type="ARBA" id="ARBA00022692"/>
    </source>
</evidence>
<feature type="domain" description="ABC transporter" evidence="9">
    <location>
        <begin position="421"/>
        <end position="644"/>
    </location>
</feature>
<dbReference type="PROSITE" id="PS00211">
    <property type="entry name" value="ABC_TRANSPORTER_1"/>
    <property type="match status" value="1"/>
</dbReference>
<feature type="domain" description="ABC transmembrane type-1" evidence="10">
    <location>
        <begin position="78"/>
        <end position="350"/>
    </location>
</feature>
<evidence type="ECO:0000256" key="7">
    <source>
        <dbReference type="ARBA" id="ARBA00023136"/>
    </source>
</evidence>
<sequence length="736" mass="83200">IIDKCIIWTLPLFKKGFKRDLNTEDLYSPLKEHQSNYLGDKLERLWNVELEQSEIKKKEPSLLKVIVKAFGTRTFFYGCLIALSELLFKVTQPLFMGGLIRYFSPASNMSIETAFLYVGGIVMCSVGNVLSRQSYMMAMFHIGMKMRVGVCSLVYRKALKLSMAAMRQTTVGQSVNLMSNDVNRFDNSVHLFVYLWYGPLQTLVMLYLMWLEIGFAAVIGVATILLVIPIQAGFGRMLSVFRLRTARRTDERIRFMNEIIVGIQVIKMYAWEKPFAHLVSLARRREIQAVRYACYIRGLFFSFEKFSAKIAIFASIVTYAAIGNDITAEKMFVVTGYINILIKSMTEFFPRSIAQISECFVSIKRTYKFLLHDEIADETRLSIMERTSKKDGDNYKTIDNNVDYNKVNSKSIVNGTHKIGINICDVTAKWSEDLNENALTNVNLDVKPGGLAAVIGPVGSGKTSLLHAILKELPLKSGSILVGGSISYASQEPWLFTGSVRQNILFGQPMDRIRYKQVVRVCALERDFELLPHGDKTIVGDRGITLSGGQRARINLARAVYKEADLYILDDPLSAVDTHVGRHLFEDCICDFLHNKTRLLVTHQLQYLQTVDNILILNNGAVEATGTYQELRELDLEFAKQLDLEVEDMELSALDLCSKELELIVITHLSLNEPEPVKVAEMRKRGNVSAEVYQSYCAASGNWCLITFVLFITVLAQIFISSADYWMSFCSILPPS</sequence>
<dbReference type="PANTHER" id="PTHR24223">
    <property type="entry name" value="ATP-BINDING CASSETTE SUB-FAMILY C"/>
    <property type="match status" value="1"/>
</dbReference>
<keyword evidence="12" id="KW-1185">Reference proteome</keyword>
<feature type="transmembrane region" description="Helical" evidence="8">
    <location>
        <begin position="65"/>
        <end position="88"/>
    </location>
</feature>
<organism evidence="11 12">
    <name type="scientific">Diploptera punctata</name>
    <name type="common">Pacific beetle cockroach</name>
    <dbReference type="NCBI Taxonomy" id="6984"/>
    <lineage>
        <taxon>Eukaryota</taxon>
        <taxon>Metazoa</taxon>
        <taxon>Ecdysozoa</taxon>
        <taxon>Arthropoda</taxon>
        <taxon>Hexapoda</taxon>
        <taxon>Insecta</taxon>
        <taxon>Pterygota</taxon>
        <taxon>Neoptera</taxon>
        <taxon>Polyneoptera</taxon>
        <taxon>Dictyoptera</taxon>
        <taxon>Blattodea</taxon>
        <taxon>Blaberoidea</taxon>
        <taxon>Blaberidae</taxon>
        <taxon>Diplopterinae</taxon>
        <taxon>Diploptera</taxon>
    </lineage>
</organism>
<dbReference type="InterPro" id="IPR017871">
    <property type="entry name" value="ABC_transporter-like_CS"/>
</dbReference>
<dbReference type="FunFam" id="1.20.1560.10:FF:000026">
    <property type="entry name" value="Multidrug resistance-associated protein lethal(2)03659"/>
    <property type="match status" value="1"/>
</dbReference>
<dbReference type="EMBL" id="JASPKZ010003868">
    <property type="protein sequence ID" value="KAJ9591422.1"/>
    <property type="molecule type" value="Genomic_DNA"/>
</dbReference>
<keyword evidence="3 8" id="KW-0812">Transmembrane</keyword>
<keyword evidence="5" id="KW-0067">ATP-binding</keyword>
<evidence type="ECO:0000259" key="9">
    <source>
        <dbReference type="PROSITE" id="PS50893"/>
    </source>
</evidence>
<reference evidence="11" key="2">
    <citation type="submission" date="2023-05" db="EMBL/GenBank/DDBJ databases">
        <authorList>
            <person name="Fouks B."/>
        </authorList>
    </citation>
    <scope>NUCLEOTIDE SEQUENCE</scope>
    <source>
        <strain evidence="11">Stay&amp;Tobe</strain>
        <tissue evidence="11">Testes</tissue>
    </source>
</reference>
<keyword evidence="2" id="KW-0813">Transport</keyword>